<dbReference type="RefSeq" id="WP_005625592.1">
    <property type="nucleotide sequence ID" value="NZ_AMRA01000028.1"/>
</dbReference>
<accession>K5BC18</accession>
<comment type="caution">
    <text evidence="1">The sequence shown here is derived from an EMBL/GenBank/DDBJ whole genome shotgun (WGS) entry which is preliminary data.</text>
</comment>
<dbReference type="OrthoDB" id="3324965at2"/>
<sequence>MSGFAIVATFPLGTYTGHRRDGSADPFPDLARLHAALVNAAAQGSSAVLDRTGLRPSERAVNALKWIEQNPPSGIRLPRIVRLTGKDAIAYRAEGVIRKEGGRWVDKKVMRPISDGVAVDGPFGWCWDTEVPAEVKETLAELCADVCCLGEATSPAVLHVGEIEPTDVLKATATAFEAGGRRVRAPAPGRVDSLLQAHQSARPAKYPTLKQDQHKATEEATPPPVASGGLTELRYIRPEPELPAAPWQRVVLLELDAPIPHEQRVGWCVALHRAIISRIGLGAPALITGKYGRGVLPPANRLAIQYLDQSMVAVHGAQKPVLALLIPRDADSEDLFVLHQAVAGLRFLKSRYGERRIQFNGLGIDAHEFWPAPRAGYQRLWMTHPVAIPETRPQRGDKKHPGWTLADAALLSLGFVWRDDLGAVGTGSAKYRDVVARVKERGGNVLSARLVPARDADNYVHKLPDGVTAQPYRATLDLGSLSSARTLVAIGQTRHLGGGLLVPVDVPADAADLLEETAR</sequence>
<dbReference type="AlphaFoldDB" id="K5BC18"/>
<dbReference type="eggNOG" id="ENOG5033R8Q">
    <property type="taxonomic scope" value="Bacteria"/>
</dbReference>
<name>K5BC18_MYCHD</name>
<dbReference type="PATRIC" id="fig|1122247.3.peg.1154"/>
<gene>
    <name evidence="1" type="ORF">C731_1197</name>
</gene>
<protein>
    <submittedName>
        <fullName evidence="1">Putative cRISPR-associated protein</fullName>
    </submittedName>
</protein>
<reference evidence="1 2" key="1">
    <citation type="journal article" date="2012" name="J. Bacteriol.">
        <title>Genome sequence of Mycobacterium hassiacum DSM 44199, a rare source of heat-stable mycobacterial proteins.</title>
        <authorList>
            <person name="Tiago I."/>
            <person name="Maranha A."/>
            <person name="Mendes V."/>
            <person name="Alarico S."/>
            <person name="Moynihan P.J."/>
            <person name="Clarke A.J."/>
            <person name="Macedo-Ribeiro S."/>
            <person name="Pereira P.J."/>
            <person name="Empadinhas N."/>
        </authorList>
    </citation>
    <scope>NUCLEOTIDE SEQUENCE [LARGE SCALE GENOMIC DNA]</scope>
    <source>
        <strain evidence="2">DSM 44199 / CIP 105218 / JCM 12690 / 3849</strain>
    </source>
</reference>
<evidence type="ECO:0000313" key="2">
    <source>
        <dbReference type="Proteomes" id="UP000006265"/>
    </source>
</evidence>
<dbReference type="EMBL" id="AMRA01000028">
    <property type="protein sequence ID" value="EKF24825.1"/>
    <property type="molecule type" value="Genomic_DNA"/>
</dbReference>
<organism evidence="1 2">
    <name type="scientific">Mycolicibacterium hassiacum (strain DSM 44199 / CIP 105218 / JCM 12690 / 3849)</name>
    <name type="common">Mycobacterium hassiacum</name>
    <dbReference type="NCBI Taxonomy" id="1122247"/>
    <lineage>
        <taxon>Bacteria</taxon>
        <taxon>Bacillati</taxon>
        <taxon>Actinomycetota</taxon>
        <taxon>Actinomycetes</taxon>
        <taxon>Mycobacteriales</taxon>
        <taxon>Mycobacteriaceae</taxon>
        <taxon>Mycolicibacterium</taxon>
    </lineage>
</organism>
<dbReference type="Proteomes" id="UP000006265">
    <property type="component" value="Unassembled WGS sequence"/>
</dbReference>
<dbReference type="NCBIfam" id="TIGR02165">
    <property type="entry name" value="cas5_6_GSU0054"/>
    <property type="match status" value="1"/>
</dbReference>
<proteinExistence type="predicted"/>
<evidence type="ECO:0000313" key="1">
    <source>
        <dbReference type="EMBL" id="EKF24825.1"/>
    </source>
</evidence>
<dbReference type="STRING" id="1122247.GCA_000379865_03014"/>
<dbReference type="InterPro" id="IPR019089">
    <property type="entry name" value="Cas_GSU0054"/>
</dbReference>
<keyword evidence="2" id="KW-1185">Reference proteome</keyword>